<evidence type="ECO:0000313" key="1">
    <source>
        <dbReference type="EMBL" id="KIM99164.1"/>
    </source>
</evidence>
<accession>A0A0C3H7F5</accession>
<reference evidence="1 2" key="1">
    <citation type="submission" date="2014-04" db="EMBL/GenBank/DDBJ databases">
        <authorList>
            <consortium name="DOE Joint Genome Institute"/>
            <person name="Kuo A."/>
            <person name="Martino E."/>
            <person name="Perotto S."/>
            <person name="Kohler A."/>
            <person name="Nagy L.G."/>
            <person name="Floudas D."/>
            <person name="Copeland A."/>
            <person name="Barry K.W."/>
            <person name="Cichocki N."/>
            <person name="Veneault-Fourrey C."/>
            <person name="LaButti K."/>
            <person name="Lindquist E.A."/>
            <person name="Lipzen A."/>
            <person name="Lundell T."/>
            <person name="Morin E."/>
            <person name="Murat C."/>
            <person name="Sun H."/>
            <person name="Tunlid A."/>
            <person name="Henrissat B."/>
            <person name="Grigoriev I.V."/>
            <person name="Hibbett D.S."/>
            <person name="Martin F."/>
            <person name="Nordberg H.P."/>
            <person name="Cantor M.N."/>
            <person name="Hua S.X."/>
        </authorList>
    </citation>
    <scope>NUCLEOTIDE SEQUENCE [LARGE SCALE GENOMIC DNA]</scope>
    <source>
        <strain evidence="1 2">Zn</strain>
    </source>
</reference>
<reference evidence="2" key="2">
    <citation type="submission" date="2015-01" db="EMBL/GenBank/DDBJ databases">
        <title>Evolutionary Origins and Diversification of the Mycorrhizal Mutualists.</title>
        <authorList>
            <consortium name="DOE Joint Genome Institute"/>
            <consortium name="Mycorrhizal Genomics Consortium"/>
            <person name="Kohler A."/>
            <person name="Kuo A."/>
            <person name="Nagy L.G."/>
            <person name="Floudas D."/>
            <person name="Copeland A."/>
            <person name="Barry K.W."/>
            <person name="Cichocki N."/>
            <person name="Veneault-Fourrey C."/>
            <person name="LaButti K."/>
            <person name="Lindquist E.A."/>
            <person name="Lipzen A."/>
            <person name="Lundell T."/>
            <person name="Morin E."/>
            <person name="Murat C."/>
            <person name="Riley R."/>
            <person name="Ohm R."/>
            <person name="Sun H."/>
            <person name="Tunlid A."/>
            <person name="Henrissat B."/>
            <person name="Grigoriev I.V."/>
            <person name="Hibbett D.S."/>
            <person name="Martin F."/>
        </authorList>
    </citation>
    <scope>NUCLEOTIDE SEQUENCE [LARGE SCALE GENOMIC DNA]</scope>
    <source>
        <strain evidence="2">Zn</strain>
    </source>
</reference>
<proteinExistence type="predicted"/>
<dbReference type="InParanoid" id="A0A0C3H7F5"/>
<organism evidence="1 2">
    <name type="scientific">Oidiodendron maius (strain Zn)</name>
    <dbReference type="NCBI Taxonomy" id="913774"/>
    <lineage>
        <taxon>Eukaryota</taxon>
        <taxon>Fungi</taxon>
        <taxon>Dikarya</taxon>
        <taxon>Ascomycota</taxon>
        <taxon>Pezizomycotina</taxon>
        <taxon>Leotiomycetes</taxon>
        <taxon>Leotiomycetes incertae sedis</taxon>
        <taxon>Myxotrichaceae</taxon>
        <taxon>Oidiodendron</taxon>
    </lineage>
</organism>
<keyword evidence="2" id="KW-1185">Reference proteome</keyword>
<dbReference type="Proteomes" id="UP000054321">
    <property type="component" value="Unassembled WGS sequence"/>
</dbReference>
<sequence length="85" mass="9760">MFTSDYNLRTPGEAFVQPGEISFLMTGIDVGAASREDRFSLFLGLRYIDPTLNHFERIGIGYAPKRLFDEDWTKAWAEERVITLV</sequence>
<evidence type="ECO:0000313" key="2">
    <source>
        <dbReference type="Proteomes" id="UP000054321"/>
    </source>
</evidence>
<name>A0A0C3H7F5_OIDMZ</name>
<dbReference type="EMBL" id="KN832879">
    <property type="protein sequence ID" value="KIM99164.1"/>
    <property type="molecule type" value="Genomic_DNA"/>
</dbReference>
<dbReference type="AlphaFoldDB" id="A0A0C3H7F5"/>
<protein>
    <submittedName>
        <fullName evidence="1">Uncharacterized protein</fullName>
    </submittedName>
</protein>
<gene>
    <name evidence="1" type="ORF">OIDMADRAFT_19992</name>
</gene>
<dbReference type="HOGENOM" id="CLU_2513206_0_0_1"/>